<evidence type="ECO:0000259" key="1">
    <source>
        <dbReference type="PROSITE" id="PS51746"/>
    </source>
</evidence>
<dbReference type="InterPro" id="IPR036457">
    <property type="entry name" value="PPM-type-like_dom_sf"/>
</dbReference>
<feature type="domain" description="PPM-type phosphatase" evidence="1">
    <location>
        <begin position="4"/>
        <end position="279"/>
    </location>
</feature>
<dbReference type="SUPFAM" id="SSF81606">
    <property type="entry name" value="PP2C-like"/>
    <property type="match status" value="1"/>
</dbReference>
<organism evidence="2 3">
    <name type="scientific">Marinobacter zhejiangensis</name>
    <dbReference type="NCBI Taxonomy" id="488535"/>
    <lineage>
        <taxon>Bacteria</taxon>
        <taxon>Pseudomonadati</taxon>
        <taxon>Pseudomonadota</taxon>
        <taxon>Gammaproteobacteria</taxon>
        <taxon>Pseudomonadales</taxon>
        <taxon>Marinobacteraceae</taxon>
        <taxon>Marinobacter</taxon>
    </lineage>
</organism>
<dbReference type="OrthoDB" id="9801841at2"/>
<dbReference type="Pfam" id="PF13672">
    <property type="entry name" value="PP2C_2"/>
    <property type="match status" value="1"/>
</dbReference>
<dbReference type="AlphaFoldDB" id="A0A1I4SFX7"/>
<dbReference type="Proteomes" id="UP000198519">
    <property type="component" value="Unassembled WGS sequence"/>
</dbReference>
<dbReference type="SMART" id="SM00332">
    <property type="entry name" value="PP2Cc"/>
    <property type="match status" value="1"/>
</dbReference>
<dbReference type="RefSeq" id="WP_092025311.1">
    <property type="nucleotide sequence ID" value="NZ_FOUE01000005.1"/>
</dbReference>
<dbReference type="InterPro" id="IPR001932">
    <property type="entry name" value="PPM-type_phosphatase-like_dom"/>
</dbReference>
<accession>A0A1I4SFX7</accession>
<reference evidence="3" key="1">
    <citation type="submission" date="2016-10" db="EMBL/GenBank/DDBJ databases">
        <authorList>
            <person name="Varghese N."/>
            <person name="Submissions S."/>
        </authorList>
    </citation>
    <scope>NUCLEOTIDE SEQUENCE [LARGE SCALE GENOMIC DNA]</scope>
    <source>
        <strain evidence="3">CGMCC 1.7061</strain>
    </source>
</reference>
<protein>
    <submittedName>
        <fullName evidence="2">Serine/threonine protein phosphatase PrpC</fullName>
    </submittedName>
</protein>
<proteinExistence type="predicted"/>
<dbReference type="CDD" id="cd00143">
    <property type="entry name" value="PP2Cc"/>
    <property type="match status" value="1"/>
</dbReference>
<dbReference type="PROSITE" id="PS51746">
    <property type="entry name" value="PPM_2"/>
    <property type="match status" value="1"/>
</dbReference>
<gene>
    <name evidence="2" type="ORF">SAMN04487963_3193</name>
</gene>
<keyword evidence="3" id="KW-1185">Reference proteome</keyword>
<dbReference type="STRING" id="488535.SAMN04487963_3193"/>
<name>A0A1I4SFX7_9GAMM</name>
<evidence type="ECO:0000313" key="2">
    <source>
        <dbReference type="EMBL" id="SFM63230.1"/>
    </source>
</evidence>
<dbReference type="SMART" id="SM00331">
    <property type="entry name" value="PP2C_SIG"/>
    <property type="match status" value="1"/>
</dbReference>
<dbReference type="Gene3D" id="3.60.40.10">
    <property type="entry name" value="PPM-type phosphatase domain"/>
    <property type="match status" value="1"/>
</dbReference>
<sequence length="300" mass="32677">MIAVWSAAQIQGTRDYQEDRYGVVENNAIFYRGKRYPFEPGLFPAHYSLYVLADGMGGMGHGEQAASTVVEAFIETFINLGNDALPPMERLRAALDEANQAIARIVAREPDKQGMGATLIALLWDRQDSTLNWLSVGDSLLQRYRDQALTTLNQKHTYQQLAQRHADQGDANRAAELAALGNTLSSAVDGQPIPEVDQPDQPLPVNGGDLIILASDGLETLSDQQVSTTLAEAARAWQSAPGAESSTDALATCRDALFDQLRLAQSPYQDNCTLVLIGWQANLPDQTSDHTQPPPTESRS</sequence>
<dbReference type="EMBL" id="FOUE01000005">
    <property type="protein sequence ID" value="SFM63230.1"/>
    <property type="molecule type" value="Genomic_DNA"/>
</dbReference>
<evidence type="ECO:0000313" key="3">
    <source>
        <dbReference type="Proteomes" id="UP000198519"/>
    </source>
</evidence>